<comment type="similarity">
    <text evidence="2 7">Belongs to the ExbD/TolR family.</text>
</comment>
<dbReference type="Proteomes" id="UP000002574">
    <property type="component" value="Chromosome"/>
</dbReference>
<accession>D3DJX2</accession>
<sequence>MEDREFKDINVIPLVDIMLVLLTIVLITATFVVQGSIPVNLPTAKSQEVRELKGFEIAITKSGEILFEGKRVSLEDLERIISTANRDANIKVLADKDASVQSLVSVLDSLKRLGFTKVSIRTEIR</sequence>
<organism evidence="9 10">
    <name type="scientific">Hydrogenobacter thermophilus (strain DSM 6534 / IAM 12695 / TK-6)</name>
    <dbReference type="NCBI Taxonomy" id="608538"/>
    <lineage>
        <taxon>Bacteria</taxon>
        <taxon>Pseudomonadati</taxon>
        <taxon>Aquificota</taxon>
        <taxon>Aquificia</taxon>
        <taxon>Aquificales</taxon>
        <taxon>Aquificaceae</taxon>
        <taxon>Hydrogenobacter</taxon>
    </lineage>
</organism>
<gene>
    <name evidence="9" type="ordered locus">HTH_1677</name>
</gene>
<evidence type="ECO:0000256" key="1">
    <source>
        <dbReference type="ARBA" id="ARBA00004162"/>
    </source>
</evidence>
<evidence type="ECO:0000256" key="7">
    <source>
        <dbReference type="RuleBase" id="RU003879"/>
    </source>
</evidence>
<comment type="subcellular location">
    <subcellularLocation>
        <location evidence="1">Cell membrane</location>
        <topology evidence="1">Single-pass membrane protein</topology>
    </subcellularLocation>
    <subcellularLocation>
        <location evidence="7">Cell membrane</location>
        <topology evidence="7">Single-pass type II membrane protein</topology>
    </subcellularLocation>
</comment>
<keyword evidence="10" id="KW-1185">Reference proteome</keyword>
<dbReference type="PANTHER" id="PTHR30558">
    <property type="entry name" value="EXBD MEMBRANE COMPONENT OF PMF-DRIVEN MACROMOLECULE IMPORT SYSTEM"/>
    <property type="match status" value="1"/>
</dbReference>
<dbReference type="eggNOG" id="COG0848">
    <property type="taxonomic scope" value="Bacteria"/>
</dbReference>
<dbReference type="InterPro" id="IPR003400">
    <property type="entry name" value="ExbD"/>
</dbReference>
<keyword evidence="4 7" id="KW-0812">Transmembrane</keyword>
<dbReference type="Pfam" id="PF02472">
    <property type="entry name" value="ExbD"/>
    <property type="match status" value="1"/>
</dbReference>
<dbReference type="KEGG" id="hte:Hydth_1662"/>
<evidence type="ECO:0000313" key="9">
    <source>
        <dbReference type="EMBL" id="BAI70124.1"/>
    </source>
</evidence>
<dbReference type="AlphaFoldDB" id="D3DJX2"/>
<dbReference type="GO" id="GO:0022857">
    <property type="term" value="F:transmembrane transporter activity"/>
    <property type="evidence" value="ECO:0007669"/>
    <property type="project" value="InterPro"/>
</dbReference>
<reference evidence="9 10" key="1">
    <citation type="journal article" date="2010" name="J. Bacteriol.">
        <title>Complete genome sequence of the thermophilic, obligately chemolithoautotrophic hydrogen-oxidizing bacterium Hydrogenobacter thermophilus TK-6.</title>
        <authorList>
            <person name="Arai H."/>
            <person name="Kanbe H."/>
            <person name="Ishii M."/>
            <person name="Igarashi Y."/>
        </authorList>
    </citation>
    <scope>NUCLEOTIDE SEQUENCE [LARGE SCALE GENOMIC DNA]</scope>
    <source>
        <strain evidence="10">DSM 6534 / IAM 12695 / TK-6 [Tokyo]</strain>
    </source>
</reference>
<dbReference type="GO" id="GO:0015031">
    <property type="term" value="P:protein transport"/>
    <property type="evidence" value="ECO:0007669"/>
    <property type="project" value="UniProtKB-KW"/>
</dbReference>
<dbReference type="EMBL" id="AP011112">
    <property type="protein sequence ID" value="BAI70124.1"/>
    <property type="molecule type" value="Genomic_DNA"/>
</dbReference>
<evidence type="ECO:0000256" key="8">
    <source>
        <dbReference type="SAM" id="Phobius"/>
    </source>
</evidence>
<name>D3DJX2_HYDTT</name>
<evidence type="ECO:0000256" key="5">
    <source>
        <dbReference type="ARBA" id="ARBA00022989"/>
    </source>
</evidence>
<evidence type="ECO:0000256" key="2">
    <source>
        <dbReference type="ARBA" id="ARBA00005811"/>
    </source>
</evidence>
<keyword evidence="3" id="KW-1003">Cell membrane</keyword>
<dbReference type="KEGG" id="hth:HTH_1677"/>
<keyword evidence="5 8" id="KW-1133">Transmembrane helix</keyword>
<evidence type="ECO:0000256" key="6">
    <source>
        <dbReference type="ARBA" id="ARBA00023136"/>
    </source>
</evidence>
<keyword evidence="7" id="KW-0813">Transport</keyword>
<dbReference type="Gene3D" id="3.30.420.270">
    <property type="match status" value="1"/>
</dbReference>
<dbReference type="RefSeq" id="WP_012964304.1">
    <property type="nucleotide sequence ID" value="NC_013799.1"/>
</dbReference>
<protein>
    <submittedName>
        <fullName evidence="9">Biopolymer transport protein</fullName>
    </submittedName>
</protein>
<keyword evidence="7" id="KW-0653">Protein transport</keyword>
<dbReference type="OrthoDB" id="8858387at2"/>
<feature type="transmembrane region" description="Helical" evidence="8">
    <location>
        <begin position="12"/>
        <end position="33"/>
    </location>
</feature>
<dbReference type="GO" id="GO:0005886">
    <property type="term" value="C:plasma membrane"/>
    <property type="evidence" value="ECO:0007669"/>
    <property type="project" value="UniProtKB-SubCell"/>
</dbReference>
<proteinExistence type="inferred from homology"/>
<dbReference type="PATRIC" id="fig|608538.5.peg.1693"/>
<evidence type="ECO:0000256" key="4">
    <source>
        <dbReference type="ARBA" id="ARBA00022692"/>
    </source>
</evidence>
<dbReference type="PANTHER" id="PTHR30558:SF7">
    <property type="entry name" value="TOL-PAL SYSTEM PROTEIN TOLR"/>
    <property type="match status" value="1"/>
</dbReference>
<evidence type="ECO:0000256" key="3">
    <source>
        <dbReference type="ARBA" id="ARBA00022475"/>
    </source>
</evidence>
<dbReference type="STRING" id="608538.HTH_1677"/>
<evidence type="ECO:0000313" key="10">
    <source>
        <dbReference type="Proteomes" id="UP000002574"/>
    </source>
</evidence>
<keyword evidence="6 8" id="KW-0472">Membrane</keyword>